<evidence type="ECO:0000313" key="1">
    <source>
        <dbReference type="EMBL" id="OAD19056.1"/>
    </source>
</evidence>
<dbReference type="Proteomes" id="UP000076962">
    <property type="component" value="Unassembled WGS sequence"/>
</dbReference>
<gene>
    <name evidence="1" type="ORF">THIOM_005327</name>
</gene>
<accession>A0A176RTL2</accession>
<protein>
    <submittedName>
        <fullName evidence="1">Uncharacterized protein</fullName>
    </submittedName>
</protein>
<dbReference type="AlphaFoldDB" id="A0A176RTL2"/>
<comment type="caution">
    <text evidence="1">The sequence shown here is derived from an EMBL/GenBank/DDBJ whole genome shotgun (WGS) entry which is preliminary data.</text>
</comment>
<reference evidence="1 2" key="1">
    <citation type="submission" date="2016-05" db="EMBL/GenBank/DDBJ databases">
        <title>Single-cell genome of chain-forming Candidatus Thiomargarita nelsonii and comparison to other large sulfur-oxidizing bacteria.</title>
        <authorList>
            <person name="Winkel M."/>
            <person name="Salman V."/>
            <person name="Woyke T."/>
            <person name="Schulz-Vogt H."/>
            <person name="Richter M."/>
            <person name="Flood B."/>
            <person name="Bailey J."/>
            <person name="Amann R."/>
            <person name="Mussmann M."/>
        </authorList>
    </citation>
    <scope>NUCLEOTIDE SEQUENCE [LARGE SCALE GENOMIC DNA]</scope>
    <source>
        <strain evidence="1 2">THI036</strain>
    </source>
</reference>
<name>A0A176RTL2_9GAMM</name>
<proteinExistence type="predicted"/>
<dbReference type="EMBL" id="LUTY01002963">
    <property type="protein sequence ID" value="OAD19056.1"/>
    <property type="molecule type" value="Genomic_DNA"/>
</dbReference>
<evidence type="ECO:0000313" key="2">
    <source>
        <dbReference type="Proteomes" id="UP000076962"/>
    </source>
</evidence>
<sequence>MSLLTRVWILPLMAYLAEYYEYSLLQDCQKAHYKLPPTVLSNAVGLYQQWSKLHYREGCYPLAVQKLAQGFDAAQSNTLAKQSLLGSLGNILFDFALPSLAEPVIDQISHSLKANDAPDLERQRFNLLDRQGHLALRQYQLEKAICFYERKHQKALQKGEDGHRELAWLLYASAWAGSYEASDYAHQARVALPDVADIEEVVNKGNPNTAYLLRALALWSWREGDAEIAKLLLDYVPFINRRLPSQDPGPFAFAIAYLHLYQRDHASLGKKIPSWARAEAMLESQGYWLELAAFHAFFGETEATQKCLGHFQSIRGEAVDNLMKIAAYLETTPDWGAEIELQTAREKAVLLEAPTVEGILQTGLLPL</sequence>
<organism evidence="1 2">
    <name type="scientific">Candidatus Thiomargarita nelsonii</name>
    <dbReference type="NCBI Taxonomy" id="1003181"/>
    <lineage>
        <taxon>Bacteria</taxon>
        <taxon>Pseudomonadati</taxon>
        <taxon>Pseudomonadota</taxon>
        <taxon>Gammaproteobacteria</taxon>
        <taxon>Thiotrichales</taxon>
        <taxon>Thiotrichaceae</taxon>
        <taxon>Thiomargarita</taxon>
    </lineage>
</organism>
<keyword evidence="2" id="KW-1185">Reference proteome</keyword>